<protein>
    <submittedName>
        <fullName evidence="4">ComF family protein</fullName>
    </submittedName>
</protein>
<dbReference type="RefSeq" id="WP_091957850.1">
    <property type="nucleotide sequence ID" value="NZ_FOLH01000001.1"/>
</dbReference>
<dbReference type="OrthoDB" id="9793412at2"/>
<dbReference type="InterPro" id="IPR000836">
    <property type="entry name" value="PRTase_dom"/>
</dbReference>
<dbReference type="PANTHER" id="PTHR47505:SF1">
    <property type="entry name" value="DNA UTILIZATION PROTEIN YHGH"/>
    <property type="match status" value="1"/>
</dbReference>
<comment type="similarity">
    <text evidence="1">Belongs to the ComF/GntX family.</text>
</comment>
<dbReference type="InterPro" id="IPR029057">
    <property type="entry name" value="PRTase-like"/>
</dbReference>
<dbReference type="InterPro" id="IPR051910">
    <property type="entry name" value="ComF/GntX_DNA_util-trans"/>
</dbReference>
<dbReference type="EMBL" id="FOLH01000001">
    <property type="protein sequence ID" value="SFB79833.1"/>
    <property type="molecule type" value="Genomic_DNA"/>
</dbReference>
<evidence type="ECO:0000256" key="1">
    <source>
        <dbReference type="ARBA" id="ARBA00008007"/>
    </source>
</evidence>
<evidence type="ECO:0000259" key="2">
    <source>
        <dbReference type="Pfam" id="PF00156"/>
    </source>
</evidence>
<organism evidence="4 5">
    <name type="scientific">Marinospirillum celere</name>
    <dbReference type="NCBI Taxonomy" id="1122252"/>
    <lineage>
        <taxon>Bacteria</taxon>
        <taxon>Pseudomonadati</taxon>
        <taxon>Pseudomonadota</taxon>
        <taxon>Gammaproteobacteria</taxon>
        <taxon>Oceanospirillales</taxon>
        <taxon>Oceanospirillaceae</taxon>
        <taxon>Marinospirillum</taxon>
    </lineage>
</organism>
<dbReference type="STRING" id="1122252.SAMN05660443_0195"/>
<keyword evidence="5" id="KW-1185">Reference proteome</keyword>
<dbReference type="Pfam" id="PF00156">
    <property type="entry name" value="Pribosyltran"/>
    <property type="match status" value="1"/>
</dbReference>
<reference evidence="4 5" key="1">
    <citation type="submission" date="2016-10" db="EMBL/GenBank/DDBJ databases">
        <authorList>
            <person name="de Groot N.N."/>
        </authorList>
    </citation>
    <scope>NUCLEOTIDE SEQUENCE [LARGE SCALE GENOMIC DNA]</scope>
    <source>
        <strain evidence="4 5">DSM 18438</strain>
    </source>
</reference>
<feature type="domain" description="Phosphoribosyltransferase" evidence="2">
    <location>
        <begin position="197"/>
        <end position="245"/>
    </location>
</feature>
<dbReference type="PANTHER" id="PTHR47505">
    <property type="entry name" value="DNA UTILIZATION PROTEIN YHGH"/>
    <property type="match status" value="1"/>
</dbReference>
<dbReference type="CDD" id="cd06223">
    <property type="entry name" value="PRTases_typeI"/>
    <property type="match status" value="1"/>
</dbReference>
<evidence type="ECO:0000259" key="3">
    <source>
        <dbReference type="Pfam" id="PF18912"/>
    </source>
</evidence>
<feature type="domain" description="Double zinc ribbon" evidence="3">
    <location>
        <begin position="25"/>
        <end position="80"/>
    </location>
</feature>
<dbReference type="Pfam" id="PF18912">
    <property type="entry name" value="DZR_2"/>
    <property type="match status" value="1"/>
</dbReference>
<evidence type="ECO:0000313" key="4">
    <source>
        <dbReference type="EMBL" id="SFB79833.1"/>
    </source>
</evidence>
<sequence>MLSTQQNLSVNQLLGPWHRWIRSLRTWLPGECLVCTQPVKTTQDLCTHCFSQLAYNRYCCTRCAEPLLSQRKDLLCRSCQETPPAFDQVLAPYLYAPPLDALLLNFKKNAKRTAGSLLLDLLMAELKTHPALQQAEALVAIPGQKDRLRQRGIDPPAWLAQRLAWQLKQPFLTQGLKRCRNITSQQELSRKKRWLNPQGAFVASQEVKGKKLLLVDDVVTTGATCHWAARELKEKGAASVTVIAAARTPF</sequence>
<dbReference type="AlphaFoldDB" id="A0A1I1E4P0"/>
<dbReference type="SUPFAM" id="SSF53271">
    <property type="entry name" value="PRTase-like"/>
    <property type="match status" value="1"/>
</dbReference>
<dbReference type="InterPro" id="IPR044005">
    <property type="entry name" value="DZR_2"/>
</dbReference>
<dbReference type="Proteomes" id="UP000199058">
    <property type="component" value="Unassembled WGS sequence"/>
</dbReference>
<gene>
    <name evidence="4" type="ORF">SAMN05660443_0195</name>
</gene>
<accession>A0A1I1E4P0</accession>
<name>A0A1I1E4P0_9GAMM</name>
<evidence type="ECO:0000313" key="5">
    <source>
        <dbReference type="Proteomes" id="UP000199058"/>
    </source>
</evidence>
<dbReference type="Gene3D" id="3.40.50.2020">
    <property type="match status" value="1"/>
</dbReference>
<proteinExistence type="inferred from homology"/>